<dbReference type="PANTHER" id="PTHR33119">
    <property type="entry name" value="IFI3P"/>
    <property type="match status" value="1"/>
</dbReference>
<dbReference type="InterPro" id="IPR049192">
    <property type="entry name" value="DUF4246_C"/>
</dbReference>
<accession>A0AAD9GQ68</accession>
<evidence type="ECO:0000259" key="1">
    <source>
        <dbReference type="Pfam" id="PF14033"/>
    </source>
</evidence>
<dbReference type="Pfam" id="PF14033">
    <property type="entry name" value="DUF4246"/>
    <property type="match status" value="2"/>
</dbReference>
<protein>
    <recommendedName>
        <fullName evidence="1">DUF4246 domain-containing protein</fullName>
    </recommendedName>
</protein>
<feature type="domain" description="DUF4246" evidence="1">
    <location>
        <begin position="262"/>
        <end position="322"/>
    </location>
</feature>
<reference evidence="2" key="1">
    <citation type="submission" date="2023-08" db="EMBL/GenBank/DDBJ databases">
        <title>Reference Genome Resource for the Citrus Pathogen Phytophthora citrophthora.</title>
        <authorList>
            <person name="Moller H."/>
            <person name="Coetzee B."/>
            <person name="Rose L.J."/>
            <person name="Van Niekerk J.M."/>
        </authorList>
    </citation>
    <scope>NUCLEOTIDE SEQUENCE</scope>
    <source>
        <strain evidence="2">STE-U-9442</strain>
    </source>
</reference>
<gene>
    <name evidence="2" type="ORF">P3T76_006590</name>
</gene>
<dbReference type="PANTHER" id="PTHR33119:SF1">
    <property type="entry name" value="FE2OG DIOXYGENASE DOMAIN-CONTAINING PROTEIN"/>
    <property type="match status" value="1"/>
</dbReference>
<dbReference type="InterPro" id="IPR025340">
    <property type="entry name" value="DUF4246"/>
</dbReference>
<evidence type="ECO:0000313" key="2">
    <source>
        <dbReference type="EMBL" id="KAK1942268.1"/>
    </source>
</evidence>
<dbReference type="Proteomes" id="UP001259832">
    <property type="component" value="Unassembled WGS sequence"/>
</dbReference>
<name>A0AAD9GQ68_9STRA</name>
<feature type="domain" description="DUF4246" evidence="1">
    <location>
        <begin position="351"/>
        <end position="523"/>
    </location>
</feature>
<dbReference type="EMBL" id="JASMQC010000010">
    <property type="protein sequence ID" value="KAK1942268.1"/>
    <property type="molecule type" value="Genomic_DNA"/>
</dbReference>
<organism evidence="2 3">
    <name type="scientific">Phytophthora citrophthora</name>
    <dbReference type="NCBI Taxonomy" id="4793"/>
    <lineage>
        <taxon>Eukaryota</taxon>
        <taxon>Sar</taxon>
        <taxon>Stramenopiles</taxon>
        <taxon>Oomycota</taxon>
        <taxon>Peronosporomycetes</taxon>
        <taxon>Peronosporales</taxon>
        <taxon>Peronosporaceae</taxon>
        <taxon>Phytophthora</taxon>
    </lineage>
</organism>
<dbReference type="AlphaFoldDB" id="A0AAD9GQ68"/>
<evidence type="ECO:0000313" key="3">
    <source>
        <dbReference type="Proteomes" id="UP001259832"/>
    </source>
</evidence>
<sequence>MSSGIFRRRELQCHQSESPMNDRASYVARQLNELDVLSAIGAVVNASEGRGVGDFVHCEDIRATWLDAMDRALLERHLVRLLQFFPSLEDARQYVRSDKALDVYTSLIHYTVFALIGPAEELLLRPQRLARALYSAREKTLPLLMSWLFEGEMDCCVLNGVDRKILDEIRSRVLQDREATRTFITERLCALEKQTPTVKGTHIPETFICDRGSVSTVEIEALLNELEELQKLYNPSFSGVDSPMWEDILDPSWRCRVSNENSGMMKYQWLPTDFRVGDDGEVRTLSPLHGSVHPRDFPALYTAIPRFLENLLPLFERVLGSIATPKPPVPHDIGIGSSHASNRTDEPIKPYKLRGRQLQVVVKLSTVRLDKDHPVFSSDLDGQCNRGWQQESDNHEHIVAVGYYVVRSRNITPPRLSFRAFTHCPEDAGLTSQVDSFLAFGERTSAFYDGRYGRQFLQAWGSLALHEGRSIAVPSFLVHRVEPFELCNPSDPEGGELTVSTFYLVDPSEKPIVSTRTVRPDQWQQTQNFVRANVDMLRYCSSIQFFPDEIANTVIGFASSHVSEHQIQLSRHELLTRRRKMQELRFLTPSLRLSEMKLDLNSEGTTQKIGAS</sequence>
<keyword evidence="3" id="KW-1185">Reference proteome</keyword>
<comment type="caution">
    <text evidence="2">The sequence shown here is derived from an EMBL/GenBank/DDBJ whole genome shotgun (WGS) entry which is preliminary data.</text>
</comment>
<proteinExistence type="predicted"/>